<dbReference type="Gene3D" id="3.90.1180.10">
    <property type="entry name" value="Ribosomal protein L13"/>
    <property type="match status" value="1"/>
</dbReference>
<dbReference type="PIRSF" id="PIRSF002181">
    <property type="entry name" value="Ribosomal_L13"/>
    <property type="match status" value="1"/>
</dbReference>
<proteinExistence type="inferred from homology"/>
<dbReference type="Proteomes" id="UP000274922">
    <property type="component" value="Unassembled WGS sequence"/>
</dbReference>
<evidence type="ECO:0008006" key="6">
    <source>
        <dbReference type="Google" id="ProtNLM"/>
    </source>
</evidence>
<gene>
    <name evidence="4" type="ORF">CXG81DRAFT_7231</name>
</gene>
<dbReference type="Pfam" id="PF00572">
    <property type="entry name" value="Ribosomal_L13"/>
    <property type="match status" value="1"/>
</dbReference>
<dbReference type="OrthoDB" id="274622at2759"/>
<comment type="similarity">
    <text evidence="1">Belongs to the universal ribosomal protein uL13 family.</text>
</comment>
<keyword evidence="5" id="KW-1185">Reference proteome</keyword>
<dbReference type="AlphaFoldDB" id="A0A4P9X4K3"/>
<sequence>KSGLAHARVWHLVDAKDKTLGKLANRIAIALRGKYKPTFTPDEDCGDYVVVTNARYVYLEGGKEKSKQYIWHTGWPGGLKSRTFNEAVDIRPTEPLRRAVYGMLPKNAMRKQLMSRLKIYPEDEHPHAANIMRDYLAESRLA</sequence>
<dbReference type="EMBL" id="ML014243">
    <property type="protein sequence ID" value="RKO99970.1"/>
    <property type="molecule type" value="Genomic_DNA"/>
</dbReference>
<keyword evidence="2" id="KW-0689">Ribosomal protein</keyword>
<dbReference type="HAMAP" id="MF_01366">
    <property type="entry name" value="Ribosomal_uL13"/>
    <property type="match status" value="1"/>
</dbReference>
<protein>
    <recommendedName>
        <fullName evidence="6">Ribosomal protein L13</fullName>
    </recommendedName>
</protein>
<evidence type="ECO:0000313" key="4">
    <source>
        <dbReference type="EMBL" id="RKO99970.1"/>
    </source>
</evidence>
<dbReference type="PANTHER" id="PTHR11545:SF2">
    <property type="entry name" value="LARGE RIBOSOMAL SUBUNIT PROTEIN UL13M"/>
    <property type="match status" value="1"/>
</dbReference>
<dbReference type="GO" id="GO:0003735">
    <property type="term" value="F:structural constituent of ribosome"/>
    <property type="evidence" value="ECO:0007669"/>
    <property type="project" value="InterPro"/>
</dbReference>
<feature type="non-terminal residue" evidence="4">
    <location>
        <position position="142"/>
    </location>
</feature>
<evidence type="ECO:0000313" key="5">
    <source>
        <dbReference type="Proteomes" id="UP000274922"/>
    </source>
</evidence>
<feature type="non-terminal residue" evidence="4">
    <location>
        <position position="1"/>
    </location>
</feature>
<dbReference type="CDD" id="cd00392">
    <property type="entry name" value="Ribosomal_L13"/>
    <property type="match status" value="1"/>
</dbReference>
<evidence type="ECO:0000256" key="2">
    <source>
        <dbReference type="ARBA" id="ARBA00022980"/>
    </source>
</evidence>
<dbReference type="STRING" id="1555241.A0A4P9X4K3"/>
<dbReference type="NCBIfam" id="TIGR01066">
    <property type="entry name" value="rplM_bact"/>
    <property type="match status" value="1"/>
</dbReference>
<organism evidence="4 5">
    <name type="scientific">Caulochytrium protostelioides</name>
    <dbReference type="NCBI Taxonomy" id="1555241"/>
    <lineage>
        <taxon>Eukaryota</taxon>
        <taxon>Fungi</taxon>
        <taxon>Fungi incertae sedis</taxon>
        <taxon>Chytridiomycota</taxon>
        <taxon>Chytridiomycota incertae sedis</taxon>
        <taxon>Chytridiomycetes</taxon>
        <taxon>Caulochytriales</taxon>
        <taxon>Caulochytriaceae</taxon>
        <taxon>Caulochytrium</taxon>
    </lineage>
</organism>
<dbReference type="GO" id="GO:0005762">
    <property type="term" value="C:mitochondrial large ribosomal subunit"/>
    <property type="evidence" value="ECO:0007669"/>
    <property type="project" value="TreeGrafter"/>
</dbReference>
<dbReference type="InterPro" id="IPR005823">
    <property type="entry name" value="Ribosomal_uL13_bac-type"/>
</dbReference>
<name>A0A4P9X4K3_9FUNG</name>
<dbReference type="GO" id="GO:0006412">
    <property type="term" value="P:translation"/>
    <property type="evidence" value="ECO:0007669"/>
    <property type="project" value="InterPro"/>
</dbReference>
<dbReference type="InterPro" id="IPR036899">
    <property type="entry name" value="Ribosomal_uL13_sf"/>
</dbReference>
<dbReference type="InterPro" id="IPR005822">
    <property type="entry name" value="Ribosomal_uL13"/>
</dbReference>
<accession>A0A4P9X4K3</accession>
<keyword evidence="3" id="KW-0687">Ribonucleoprotein</keyword>
<dbReference type="GO" id="GO:0003729">
    <property type="term" value="F:mRNA binding"/>
    <property type="evidence" value="ECO:0007669"/>
    <property type="project" value="TreeGrafter"/>
</dbReference>
<dbReference type="SUPFAM" id="SSF52161">
    <property type="entry name" value="Ribosomal protein L13"/>
    <property type="match status" value="1"/>
</dbReference>
<dbReference type="GO" id="GO:0017148">
    <property type="term" value="P:negative regulation of translation"/>
    <property type="evidence" value="ECO:0007669"/>
    <property type="project" value="TreeGrafter"/>
</dbReference>
<evidence type="ECO:0000256" key="1">
    <source>
        <dbReference type="ARBA" id="ARBA00006227"/>
    </source>
</evidence>
<reference evidence="5" key="1">
    <citation type="journal article" date="2018" name="Nat. Microbiol.">
        <title>Leveraging single-cell genomics to expand the fungal tree of life.</title>
        <authorList>
            <person name="Ahrendt S.R."/>
            <person name="Quandt C.A."/>
            <person name="Ciobanu D."/>
            <person name="Clum A."/>
            <person name="Salamov A."/>
            <person name="Andreopoulos B."/>
            <person name="Cheng J.F."/>
            <person name="Woyke T."/>
            <person name="Pelin A."/>
            <person name="Henrissat B."/>
            <person name="Reynolds N.K."/>
            <person name="Benny G.L."/>
            <person name="Smith M.E."/>
            <person name="James T.Y."/>
            <person name="Grigoriev I.V."/>
        </authorList>
    </citation>
    <scope>NUCLEOTIDE SEQUENCE [LARGE SCALE GENOMIC DNA]</scope>
    <source>
        <strain evidence="5">ATCC 52028</strain>
    </source>
</reference>
<dbReference type="PANTHER" id="PTHR11545">
    <property type="entry name" value="RIBOSOMAL PROTEIN L13"/>
    <property type="match status" value="1"/>
</dbReference>
<evidence type="ECO:0000256" key="3">
    <source>
        <dbReference type="ARBA" id="ARBA00023274"/>
    </source>
</evidence>